<feature type="compositionally biased region" description="Basic and acidic residues" evidence="2">
    <location>
        <begin position="674"/>
        <end position="700"/>
    </location>
</feature>
<name>A0ABQ9ESY2_TEGGR</name>
<feature type="region of interest" description="Disordered" evidence="2">
    <location>
        <begin position="225"/>
        <end position="249"/>
    </location>
</feature>
<evidence type="ECO:0000259" key="3">
    <source>
        <dbReference type="Pfam" id="PF25770"/>
    </source>
</evidence>
<feature type="region of interest" description="Disordered" evidence="2">
    <location>
        <begin position="644"/>
        <end position="700"/>
    </location>
</feature>
<feature type="compositionally biased region" description="Basic and acidic residues" evidence="2">
    <location>
        <begin position="1968"/>
        <end position="1979"/>
    </location>
</feature>
<evidence type="ECO:0000313" key="5">
    <source>
        <dbReference type="Proteomes" id="UP001217089"/>
    </source>
</evidence>
<feature type="coiled-coil region" evidence="1">
    <location>
        <begin position="948"/>
        <end position="1073"/>
    </location>
</feature>
<feature type="compositionally biased region" description="Basic and acidic residues" evidence="2">
    <location>
        <begin position="16"/>
        <end position="30"/>
    </location>
</feature>
<feature type="coiled-coil region" evidence="1">
    <location>
        <begin position="1592"/>
        <end position="1637"/>
    </location>
</feature>
<reference evidence="4 5" key="1">
    <citation type="submission" date="2022-12" db="EMBL/GenBank/DDBJ databases">
        <title>Chromosome-level genome of Tegillarca granosa.</title>
        <authorList>
            <person name="Kim J."/>
        </authorList>
    </citation>
    <scope>NUCLEOTIDE SEQUENCE [LARGE SCALE GENOMIC DNA]</scope>
    <source>
        <strain evidence="4">Teg-2019</strain>
        <tissue evidence="4">Adductor muscle</tissue>
    </source>
</reference>
<dbReference type="PANTHER" id="PTHR10337">
    <property type="entry name" value="SHC TRANSFORMING PROTEIN"/>
    <property type="match status" value="1"/>
</dbReference>
<feature type="coiled-coil region" evidence="1">
    <location>
        <begin position="808"/>
        <end position="849"/>
    </location>
</feature>
<dbReference type="Pfam" id="PF25770">
    <property type="entry name" value="CC_CEP63-bind_CEP152"/>
    <property type="match status" value="1"/>
</dbReference>
<evidence type="ECO:0000313" key="4">
    <source>
        <dbReference type="EMBL" id="KAJ8306715.1"/>
    </source>
</evidence>
<feature type="compositionally biased region" description="Polar residues" evidence="2">
    <location>
        <begin position="331"/>
        <end position="347"/>
    </location>
</feature>
<feature type="region of interest" description="Disordered" evidence="2">
    <location>
        <begin position="1"/>
        <end position="38"/>
    </location>
</feature>
<feature type="compositionally biased region" description="Polar residues" evidence="2">
    <location>
        <begin position="575"/>
        <end position="585"/>
    </location>
</feature>
<dbReference type="InterPro" id="IPR051235">
    <property type="entry name" value="CEP152/SHC-Transforming"/>
</dbReference>
<keyword evidence="5" id="KW-1185">Reference proteome</keyword>
<feature type="region of interest" description="Disordered" evidence="2">
    <location>
        <begin position="1919"/>
        <end position="1979"/>
    </location>
</feature>
<feature type="coiled-coil region" evidence="1">
    <location>
        <begin position="1217"/>
        <end position="1244"/>
    </location>
</feature>
<keyword evidence="1" id="KW-0175">Coiled coil</keyword>
<feature type="region of interest" description="Disordered" evidence="2">
    <location>
        <begin position="575"/>
        <end position="599"/>
    </location>
</feature>
<protein>
    <recommendedName>
        <fullName evidence="3">CEP152 CEP63 binding coiled coil domain-containing protein</fullName>
    </recommendedName>
</protein>
<feature type="compositionally biased region" description="Low complexity" evidence="2">
    <location>
        <begin position="508"/>
        <end position="520"/>
    </location>
</feature>
<feature type="region of interest" description="Disordered" evidence="2">
    <location>
        <begin position="420"/>
        <end position="441"/>
    </location>
</feature>
<organism evidence="4 5">
    <name type="scientific">Tegillarca granosa</name>
    <name type="common">Malaysian cockle</name>
    <name type="synonym">Anadara granosa</name>
    <dbReference type="NCBI Taxonomy" id="220873"/>
    <lineage>
        <taxon>Eukaryota</taxon>
        <taxon>Metazoa</taxon>
        <taxon>Spiralia</taxon>
        <taxon>Lophotrochozoa</taxon>
        <taxon>Mollusca</taxon>
        <taxon>Bivalvia</taxon>
        <taxon>Autobranchia</taxon>
        <taxon>Pteriomorphia</taxon>
        <taxon>Arcoida</taxon>
        <taxon>Arcoidea</taxon>
        <taxon>Arcidae</taxon>
        <taxon>Tegillarca</taxon>
    </lineage>
</organism>
<feature type="compositionally biased region" description="Basic and acidic residues" evidence="2">
    <location>
        <begin position="94"/>
        <end position="108"/>
    </location>
</feature>
<evidence type="ECO:0000256" key="1">
    <source>
        <dbReference type="SAM" id="Coils"/>
    </source>
</evidence>
<feature type="domain" description="CEP152 CEP63 binding coiled coil" evidence="3">
    <location>
        <begin position="1852"/>
        <end position="1886"/>
    </location>
</feature>
<dbReference type="Proteomes" id="UP001217089">
    <property type="component" value="Unassembled WGS sequence"/>
</dbReference>
<feature type="region of interest" description="Disordered" evidence="2">
    <location>
        <begin position="94"/>
        <end position="153"/>
    </location>
</feature>
<evidence type="ECO:0000256" key="2">
    <source>
        <dbReference type="SAM" id="MobiDB-lite"/>
    </source>
</evidence>
<feature type="compositionally biased region" description="Polar residues" evidence="2">
    <location>
        <begin position="653"/>
        <end position="669"/>
    </location>
</feature>
<feature type="compositionally biased region" description="Polar residues" evidence="2">
    <location>
        <begin position="1933"/>
        <end position="1966"/>
    </location>
</feature>
<gene>
    <name evidence="4" type="ORF">KUTeg_015756</name>
</gene>
<feature type="region of interest" description="Disordered" evidence="2">
    <location>
        <begin position="508"/>
        <end position="547"/>
    </location>
</feature>
<feature type="compositionally biased region" description="Polar residues" evidence="2">
    <location>
        <begin position="2033"/>
        <end position="2055"/>
    </location>
</feature>
<sequence length="2071" mass="240515">MSMLNPGTSINFDGQDLQKKEEDEYRKEEEQQQNESLRTLDIPDFDENIFLIVWYKPILMVNRLKCDHVKNSEKLPVKDSDKLPVKDSDKLLVKNSDKLPVKDSDKLPVKNSHKLPVKDSDKLPVKDSDKLPVKNSDKLPVKDSDKLRVKNSDKLPVKDLDKLPVKDSDKQVTSKRFRQITSKRFRQIPVKNSDKLPVKDSDKLPVKNLDKLLINNSNKLLEKNSDKLPVNNSDKLPVNNSDKLLVNNSDKLPVNNSDKLLVNNSDKLPVNNSDKLLVNNSYKLLVNNSDKLPLIIKLLTMIDLRQLLTNAFDDLIDDDEFSVTSDEGGDSRNSSLHFRSRGNSNRATPVLTDQKHDGGLGSAMDDWGRNTFPGATSTPMIPQHGQLMTAPYGDLNSLRRSQELQQALQEYQYAASEGFHSGDFLSSSDQDTGQGQGQSYQPYMHSVCNQNGPPQEFNQNPAYHDMPYMDEHGNYHSPQYMDLPVRQAAEGGNSEPEISVEQHQYHPHYQQPPQQHGGYYRDPYEQEDEPRTDNFVPYSASSLPYSQGYHSTPSDMGYYTTTSTAIGSSVQNVLDTPVSRGQGQEPQIRGQGQLPVQQQNYDSYKVHYRKNKDLEMTSQEKIPEEPASNQEDPIGQSVERENHVRLSHDQDNVSKQLNDRTNPLRSSVDSLKLLPDREHPLRGSLDSIKKRTERERDHPLRHSSEEFILRKTSETTSRQLPEMPIKQLNEKQDKDYLLQEGNSENKQMAQLQILYKARGRKLEEMTNNFDAMKQEMEPEKEGASTSLKQCQDLLQESKGENAQVIGKLRATEAQVEAMERGKEEVMKKLQTAESTIETLNHQLQELGNSETLSRARHEHDVVVAGLQQKYEKEIKQATASKKIADDMCQVYQEELKDLKEQLEMMESATSLGLFSQPPSTSKMTCDSSSSDELITSLKTELERCLVSNKQKREQVSQLQTEIRSSKKELEEIRDRFERSEKSSQDCKKRLNEWEDLMRSSDKTNAVENRLRKDVENLKQEKQILLEDTEELKKRLEEVAASEEKLSEINRELNEQISQMKDKLEDKLKVEMENKLSIKLDNVAMAKVEWFEEQRSAKQAAIDNALKLAEAEWKLKLEESIDTEVEKRIAEAKSEWVEERRTSLGTEVQQQINKEKENWEKLAENNFEQRLKREKELWEKNSELEMKRAVDKERVKVITRAELDLEVALQKEQEKWKRQMNTEIKERLEKEKKEWEDNAEVDMLQKIHAEKEKWNKQRDHEIQERLEEMKLQLTKEAENKFMEKLEGEKAKLEEQFIERVKNRVSTEKEIWKNEMEAKQEQEVQKAVERAQKKLEETNDQNIEKIKSSMEETVQERIQAEVSIALEEAKKQWNKDHDDQMNSSLSATEAAKSVLQEEIDKLESEKSQLQNDLRQKDESWIKEKEEIVRQKDVERKAAVAEVQDQCEKDYEQFTKDHHATLTQALKTARDQHNKEKTELSNRHAEELQKYKDKEKQLLQQLQDTVKSPKAVDIQEVLENERKVWEEENLKLREDVDKRDQLLEKADTHLSEEIEKLRSELETAYQKRLESEVTSAKQKFELEVNRSQTFDQKEKGKMQNQIQELKDENAKVKGEFEKVKGQMQGEIDTYKKEVLELKENLFIQIEKSSMAEAIEKEMKSNRHTCELLQGENEALLLEKMKLKKHFDKLQSEFLSARTEIENYKQNYEKIVKEIEIERGETSRLKKGMQKLETEMEAVKTERDVAVENIKNLENAYKKDIATHKQKQEEMNSKLQMAEKVYNDKKQQFMSEVDNIKQCLTTESNVALETMKNKMVEMQKSHMTAMESLKEQNQKEVDELQQKLKNETEKSLSSIEDVLRHITETNLRAAETVKCEIGKQRRTTLQQLKKIYMDNVRKVLQNEIIGANIESKLQDIEQALEALSGDEQDSGRPVTPGSESSRANTPTPSVKSNYSQRSVGSHSSMKNHVNSNKKDYDKDYDGERYNSFNTSNFSDYDGHYKQEEVISPREKYSSREVIHKRHPGKSHQREHLHRNITTRSGSPNRDYTASSEGSDQEFSNHGLYENHIIGIFRYR</sequence>
<feature type="coiled-coil region" evidence="1">
    <location>
        <begin position="881"/>
        <end position="908"/>
    </location>
</feature>
<dbReference type="PANTHER" id="PTHR10337:SF6">
    <property type="entry name" value="CENTROSOMAL PROTEIN OF 152 KDA"/>
    <property type="match status" value="1"/>
</dbReference>
<accession>A0ABQ9ESY2</accession>
<feature type="compositionally biased region" description="Polar residues" evidence="2">
    <location>
        <begin position="1"/>
        <end position="12"/>
    </location>
</feature>
<feature type="region of interest" description="Disordered" evidence="2">
    <location>
        <begin position="322"/>
        <end position="362"/>
    </location>
</feature>
<feature type="compositionally biased region" description="Polar residues" evidence="2">
    <location>
        <begin position="230"/>
        <end position="249"/>
    </location>
</feature>
<dbReference type="InterPro" id="IPR057659">
    <property type="entry name" value="CEP152_CC"/>
</dbReference>
<feature type="compositionally biased region" description="Basic and acidic residues" evidence="2">
    <location>
        <begin position="116"/>
        <end position="153"/>
    </location>
</feature>
<comment type="caution">
    <text evidence="4">The sequence shown here is derived from an EMBL/GenBank/DDBJ whole genome shotgun (WGS) entry which is preliminary data.</text>
</comment>
<feature type="region of interest" description="Disordered" evidence="2">
    <location>
        <begin position="2000"/>
        <end position="2055"/>
    </location>
</feature>
<feature type="coiled-coil region" evidence="1">
    <location>
        <begin position="1467"/>
        <end position="1532"/>
    </location>
</feature>
<feature type="compositionally biased region" description="Low complexity" evidence="2">
    <location>
        <begin position="426"/>
        <end position="439"/>
    </location>
</feature>
<feature type="coiled-coil region" evidence="1">
    <location>
        <begin position="1819"/>
        <end position="1846"/>
    </location>
</feature>
<feature type="coiled-coil region" evidence="1">
    <location>
        <begin position="1274"/>
        <end position="1346"/>
    </location>
</feature>
<feature type="compositionally biased region" description="Basic residues" evidence="2">
    <location>
        <begin position="2014"/>
        <end position="2032"/>
    </location>
</feature>
<dbReference type="EMBL" id="JARBDR010000811">
    <property type="protein sequence ID" value="KAJ8306715.1"/>
    <property type="molecule type" value="Genomic_DNA"/>
</dbReference>
<feature type="coiled-coil region" evidence="1">
    <location>
        <begin position="1383"/>
        <end position="1417"/>
    </location>
</feature>
<proteinExistence type="predicted"/>
<feature type="compositionally biased region" description="Basic and acidic residues" evidence="2">
    <location>
        <begin position="2000"/>
        <end position="2013"/>
    </location>
</feature>
<feature type="coiled-coil region" evidence="1">
    <location>
        <begin position="1669"/>
        <end position="1784"/>
    </location>
</feature>